<proteinExistence type="predicted"/>
<reference evidence="1 2" key="1">
    <citation type="submission" date="2020-08" db="EMBL/GenBank/DDBJ databases">
        <title>Genomic Encyclopedia of Type Strains, Phase IV (KMG-IV): sequencing the most valuable type-strain genomes for metagenomic binning, comparative biology and taxonomic classification.</title>
        <authorList>
            <person name="Goeker M."/>
        </authorList>
    </citation>
    <scope>NUCLEOTIDE SEQUENCE [LARGE SCALE GENOMIC DNA]</scope>
    <source>
        <strain evidence="1 2">DSM 23562</strain>
    </source>
</reference>
<dbReference type="AlphaFoldDB" id="A0A7W9SUQ7"/>
<gene>
    <name evidence="1" type="ORF">HNQ39_004539</name>
</gene>
<comment type="caution">
    <text evidence="1">The sequence shown here is derived from an EMBL/GenBank/DDBJ whole genome shotgun (WGS) entry which is preliminary data.</text>
</comment>
<dbReference type="EMBL" id="JACHGW010000004">
    <property type="protein sequence ID" value="MBB6052718.1"/>
    <property type="molecule type" value="Genomic_DNA"/>
</dbReference>
<accession>A0A7W9SUQ7</accession>
<evidence type="ECO:0000313" key="2">
    <source>
        <dbReference type="Proteomes" id="UP000520814"/>
    </source>
</evidence>
<keyword evidence="2" id="KW-1185">Reference proteome</keyword>
<protein>
    <submittedName>
        <fullName evidence="1">Uncharacterized protein</fullName>
    </submittedName>
</protein>
<dbReference type="RefSeq" id="WP_184202275.1">
    <property type="nucleotide sequence ID" value="NZ_JACHGW010000004.1"/>
</dbReference>
<name>A0A7W9SUQ7_ARMRO</name>
<dbReference type="Proteomes" id="UP000520814">
    <property type="component" value="Unassembled WGS sequence"/>
</dbReference>
<sequence>MNAKHTSLLDNVRVAAPCHESWDAMPGTAQVRSCERCQHKVYNLSELTQAEAEALLRSAEGRLCVRFYRRADGTIMTKDCPVGSTARRARRITQATAGVAAAVGTAAALLRPQPQAHVTMGSPMPLPVIQSTPEPLPQPVMGAVAAPRNAELGEIALPEREVMGKAVVVVKKSNH</sequence>
<evidence type="ECO:0000313" key="1">
    <source>
        <dbReference type="EMBL" id="MBB6052718.1"/>
    </source>
</evidence>
<organism evidence="1 2">
    <name type="scientific">Armatimonas rosea</name>
    <dbReference type="NCBI Taxonomy" id="685828"/>
    <lineage>
        <taxon>Bacteria</taxon>
        <taxon>Bacillati</taxon>
        <taxon>Armatimonadota</taxon>
        <taxon>Armatimonadia</taxon>
        <taxon>Armatimonadales</taxon>
        <taxon>Armatimonadaceae</taxon>
        <taxon>Armatimonas</taxon>
    </lineage>
</organism>